<reference evidence="1 2" key="1">
    <citation type="submission" date="2018-05" db="EMBL/GenBank/DDBJ databases">
        <title>Streptomyces venezuelae.</title>
        <authorList>
            <person name="Kim W."/>
            <person name="Lee N."/>
            <person name="Cho B.-K."/>
        </authorList>
    </citation>
    <scope>NUCLEOTIDE SEQUENCE [LARGE SCALE GENOMIC DNA]</scope>
    <source>
        <strain evidence="1 2">ATCC 15068</strain>
    </source>
</reference>
<dbReference type="Pfam" id="PF20131">
    <property type="entry name" value="MC3"/>
    <property type="match status" value="1"/>
</dbReference>
<dbReference type="Proteomes" id="UP000324106">
    <property type="component" value="Chromosome"/>
</dbReference>
<proteinExistence type="predicted"/>
<dbReference type="EMBL" id="CP029194">
    <property type="protein sequence ID" value="QES18643.1"/>
    <property type="molecule type" value="Genomic_DNA"/>
</dbReference>
<dbReference type="OrthoDB" id="7059377at2"/>
<dbReference type="InterPro" id="IPR045390">
    <property type="entry name" value="ABC-3C_MC3"/>
</dbReference>
<evidence type="ECO:0000313" key="1">
    <source>
        <dbReference type="EMBL" id="QES18643.1"/>
    </source>
</evidence>
<name>A0A5P2AKD1_STRVZ</name>
<dbReference type="AlphaFoldDB" id="A0A5P2AKD1"/>
<dbReference type="RefSeq" id="WP_150264463.1">
    <property type="nucleotide sequence ID" value="NZ_CP029194.1"/>
</dbReference>
<evidence type="ECO:0000313" key="2">
    <source>
        <dbReference type="Proteomes" id="UP000324106"/>
    </source>
</evidence>
<organism evidence="1 2">
    <name type="scientific">Streptomyces venezuelae</name>
    <dbReference type="NCBI Taxonomy" id="54571"/>
    <lineage>
        <taxon>Bacteria</taxon>
        <taxon>Bacillati</taxon>
        <taxon>Actinomycetota</taxon>
        <taxon>Actinomycetes</taxon>
        <taxon>Kitasatosporales</taxon>
        <taxon>Streptomycetaceae</taxon>
        <taxon>Streptomyces</taxon>
    </lineage>
</organism>
<gene>
    <name evidence="1" type="ORF">DEJ46_05725</name>
</gene>
<accession>A0A5P2AKD1</accession>
<sequence>MSEFVNLSREERALYNPAFTAVLTARTVQGHRTQFGQPCPVALAVLGAVMALQPAVRDRLPRNTNAGVSRWVEENRTVKVAMTQNATALAAVVRPGLLFALQTTLLSCTDQGLLNLPTGRLKKVITGPTEEVVAIQKAAHMLGRWLPSTGSMSTVMTLLGVRP</sequence>
<protein>
    <submittedName>
        <fullName evidence="1">Uncharacterized protein</fullName>
    </submittedName>
</protein>